<reference evidence="12 13" key="1">
    <citation type="submission" date="2021-06" db="EMBL/GenBank/DDBJ databases">
        <title>Caerostris darwini draft genome.</title>
        <authorList>
            <person name="Kono N."/>
            <person name="Arakawa K."/>
        </authorList>
    </citation>
    <scope>NUCLEOTIDE SEQUENCE [LARGE SCALE GENOMIC DNA]</scope>
</reference>
<evidence type="ECO:0000256" key="4">
    <source>
        <dbReference type="ARBA" id="ARBA00022801"/>
    </source>
</evidence>
<evidence type="ECO:0000256" key="6">
    <source>
        <dbReference type="ARBA" id="ARBA00022908"/>
    </source>
</evidence>
<dbReference type="InterPro" id="IPR039537">
    <property type="entry name" value="Retrotran_Ty1/copia-like"/>
</dbReference>
<feature type="domain" description="MATH" evidence="11">
    <location>
        <begin position="199"/>
        <end position="245"/>
    </location>
</feature>
<keyword evidence="1" id="KW-0540">Nuclease</keyword>
<dbReference type="PROSITE" id="PS50144">
    <property type="entry name" value="MATH"/>
    <property type="match status" value="1"/>
</dbReference>
<dbReference type="Gene3D" id="2.60.210.10">
    <property type="entry name" value="Apoptosis, Tumor Necrosis Factor Receptor Associated Protein 2, Chain A"/>
    <property type="match status" value="1"/>
</dbReference>
<dbReference type="PANTHER" id="PTHR42648">
    <property type="entry name" value="TRANSPOSASE, PUTATIVE-RELATED"/>
    <property type="match status" value="1"/>
</dbReference>
<dbReference type="GO" id="GO:0003676">
    <property type="term" value="F:nucleic acid binding"/>
    <property type="evidence" value="ECO:0007669"/>
    <property type="project" value="InterPro"/>
</dbReference>
<evidence type="ECO:0000256" key="3">
    <source>
        <dbReference type="ARBA" id="ARBA00022759"/>
    </source>
</evidence>
<organism evidence="12 13">
    <name type="scientific">Caerostris darwini</name>
    <dbReference type="NCBI Taxonomy" id="1538125"/>
    <lineage>
        <taxon>Eukaryota</taxon>
        <taxon>Metazoa</taxon>
        <taxon>Ecdysozoa</taxon>
        <taxon>Arthropoda</taxon>
        <taxon>Chelicerata</taxon>
        <taxon>Arachnida</taxon>
        <taxon>Araneae</taxon>
        <taxon>Araneomorphae</taxon>
        <taxon>Entelegynae</taxon>
        <taxon>Araneoidea</taxon>
        <taxon>Araneidae</taxon>
        <taxon>Caerostris</taxon>
    </lineage>
</organism>
<sequence length="245" mass="28161">MVICFPLQENFQVFEYFKTFQANAERVLNRKIISGRCDNGIEFCHNKFSKCLNDQGISCEETNTYSAEQNGVSERFNLTAMDCVEAMLNESGVGKCFGGRGIEFRVKEPLTSYDYDDDSNDSNRPEKTTISDDLDQGSPNFPALGPYCLRHSIVSWLQHGWITLQSAVVLWKAEDLEVSQALVFNSELVERRNGVKKNGFSFTWIIENFDYCWDRVHDSIKSPPFIVNGIDNTKWRLVMGQRFQR</sequence>
<dbReference type="PANTHER" id="PTHR42648:SF11">
    <property type="entry name" value="TRANSPOSON TY4-P GAG-POL POLYPROTEIN"/>
    <property type="match status" value="1"/>
</dbReference>
<keyword evidence="8" id="KW-0548">Nucleotidyltransferase</keyword>
<dbReference type="Gene3D" id="3.30.420.10">
    <property type="entry name" value="Ribonuclease H-like superfamily/Ribonuclease H"/>
    <property type="match status" value="1"/>
</dbReference>
<dbReference type="GO" id="GO:0003964">
    <property type="term" value="F:RNA-directed DNA polymerase activity"/>
    <property type="evidence" value="ECO:0007669"/>
    <property type="project" value="UniProtKB-KW"/>
</dbReference>
<protein>
    <submittedName>
        <fullName evidence="12">Retrovirus-related Pol polyprotein from transposon TNT 1-94</fullName>
    </submittedName>
</protein>
<gene>
    <name evidence="12" type="primary">POLX_1932</name>
    <name evidence="12" type="ORF">CDAR_215441</name>
</gene>
<keyword evidence="8" id="KW-0239">DNA-directed DNA polymerase</keyword>
<keyword evidence="5" id="KW-0460">Magnesium</keyword>
<dbReference type="SUPFAM" id="SSF53098">
    <property type="entry name" value="Ribonuclease H-like"/>
    <property type="match status" value="1"/>
</dbReference>
<dbReference type="GO" id="GO:0015074">
    <property type="term" value="P:DNA integration"/>
    <property type="evidence" value="ECO:0007669"/>
    <property type="project" value="UniProtKB-KW"/>
</dbReference>
<keyword evidence="4" id="KW-0378">Hydrolase</keyword>
<name>A0AAV4U7J4_9ARAC</name>
<evidence type="ECO:0000256" key="8">
    <source>
        <dbReference type="ARBA" id="ARBA00022932"/>
    </source>
</evidence>
<dbReference type="SUPFAM" id="SSF49599">
    <property type="entry name" value="TRAF domain-like"/>
    <property type="match status" value="1"/>
</dbReference>
<dbReference type="GO" id="GO:0006310">
    <property type="term" value="P:DNA recombination"/>
    <property type="evidence" value="ECO:0007669"/>
    <property type="project" value="UniProtKB-KW"/>
</dbReference>
<comment type="caution">
    <text evidence="12">The sequence shown here is derived from an EMBL/GenBank/DDBJ whole genome shotgun (WGS) entry which is preliminary data.</text>
</comment>
<dbReference type="GO" id="GO:0003887">
    <property type="term" value="F:DNA-directed DNA polymerase activity"/>
    <property type="evidence" value="ECO:0007669"/>
    <property type="project" value="UniProtKB-KW"/>
</dbReference>
<keyword evidence="13" id="KW-1185">Reference proteome</keyword>
<keyword evidence="7" id="KW-0695">RNA-directed DNA polymerase</keyword>
<dbReference type="InterPro" id="IPR036397">
    <property type="entry name" value="RNaseH_sf"/>
</dbReference>
<dbReference type="InterPro" id="IPR012337">
    <property type="entry name" value="RNaseH-like_sf"/>
</dbReference>
<dbReference type="Proteomes" id="UP001054837">
    <property type="component" value="Unassembled WGS sequence"/>
</dbReference>
<dbReference type="InterPro" id="IPR002083">
    <property type="entry name" value="MATH/TRAF_dom"/>
</dbReference>
<keyword evidence="3" id="KW-0255">Endonuclease</keyword>
<accession>A0AAV4U7J4</accession>
<evidence type="ECO:0000256" key="9">
    <source>
        <dbReference type="ARBA" id="ARBA00023172"/>
    </source>
</evidence>
<keyword evidence="2" id="KW-0479">Metal-binding</keyword>
<keyword evidence="6" id="KW-0229">DNA integration</keyword>
<evidence type="ECO:0000259" key="11">
    <source>
        <dbReference type="PROSITE" id="PS50144"/>
    </source>
</evidence>
<evidence type="ECO:0000256" key="1">
    <source>
        <dbReference type="ARBA" id="ARBA00022722"/>
    </source>
</evidence>
<dbReference type="GO" id="GO:0016787">
    <property type="term" value="F:hydrolase activity"/>
    <property type="evidence" value="ECO:0007669"/>
    <property type="project" value="UniProtKB-KW"/>
</dbReference>
<keyword evidence="9" id="KW-0233">DNA recombination</keyword>
<keyword evidence="8" id="KW-0808">Transferase</keyword>
<feature type="compositionally biased region" description="Basic and acidic residues" evidence="10">
    <location>
        <begin position="121"/>
        <end position="130"/>
    </location>
</feature>
<dbReference type="EMBL" id="BPLQ01010792">
    <property type="protein sequence ID" value="GIY53686.1"/>
    <property type="molecule type" value="Genomic_DNA"/>
</dbReference>
<proteinExistence type="predicted"/>
<evidence type="ECO:0000256" key="7">
    <source>
        <dbReference type="ARBA" id="ARBA00022918"/>
    </source>
</evidence>
<evidence type="ECO:0000313" key="12">
    <source>
        <dbReference type="EMBL" id="GIY53686.1"/>
    </source>
</evidence>
<evidence type="ECO:0000256" key="5">
    <source>
        <dbReference type="ARBA" id="ARBA00022842"/>
    </source>
</evidence>
<feature type="region of interest" description="Disordered" evidence="10">
    <location>
        <begin position="113"/>
        <end position="137"/>
    </location>
</feature>
<dbReference type="InterPro" id="IPR008974">
    <property type="entry name" value="TRAF-like"/>
</dbReference>
<evidence type="ECO:0000313" key="13">
    <source>
        <dbReference type="Proteomes" id="UP001054837"/>
    </source>
</evidence>
<dbReference type="AlphaFoldDB" id="A0AAV4U7J4"/>
<evidence type="ECO:0000256" key="2">
    <source>
        <dbReference type="ARBA" id="ARBA00022723"/>
    </source>
</evidence>
<evidence type="ECO:0000256" key="10">
    <source>
        <dbReference type="SAM" id="MobiDB-lite"/>
    </source>
</evidence>
<dbReference type="GO" id="GO:0046872">
    <property type="term" value="F:metal ion binding"/>
    <property type="evidence" value="ECO:0007669"/>
    <property type="project" value="UniProtKB-KW"/>
</dbReference>
<dbReference type="GO" id="GO:0004519">
    <property type="term" value="F:endonuclease activity"/>
    <property type="evidence" value="ECO:0007669"/>
    <property type="project" value="UniProtKB-KW"/>
</dbReference>